<dbReference type="SUPFAM" id="SSF54427">
    <property type="entry name" value="NTF2-like"/>
    <property type="match status" value="1"/>
</dbReference>
<dbReference type="Gene3D" id="3.10.450.50">
    <property type="match status" value="1"/>
</dbReference>
<accession>A0AAV3U516</accession>
<feature type="domain" description="DUF4440" evidence="1">
    <location>
        <begin position="2"/>
        <end position="100"/>
    </location>
</feature>
<evidence type="ECO:0000313" key="2">
    <source>
        <dbReference type="EMBL" id="GAA4948634.1"/>
    </source>
</evidence>
<keyword evidence="3" id="KW-1185">Reference proteome</keyword>
<reference evidence="3" key="1">
    <citation type="journal article" date="2019" name="Int. J. Syst. Evol. Microbiol.">
        <title>The Global Catalogue of Microorganisms (GCM) 10K type strain sequencing project: providing services to taxonomists for standard genome sequencing and annotation.</title>
        <authorList>
            <consortium name="The Broad Institute Genomics Platform"/>
            <consortium name="The Broad Institute Genome Sequencing Center for Infectious Disease"/>
            <person name="Wu L."/>
            <person name="Ma J."/>
        </authorList>
    </citation>
    <scope>NUCLEOTIDE SEQUENCE [LARGE SCALE GENOMIC DNA]</scope>
    <source>
        <strain evidence="3">JCM 19134</strain>
    </source>
</reference>
<dbReference type="InterPro" id="IPR032710">
    <property type="entry name" value="NTF2-like_dom_sf"/>
</dbReference>
<evidence type="ECO:0000313" key="3">
    <source>
        <dbReference type="Proteomes" id="UP001409585"/>
    </source>
</evidence>
<dbReference type="AlphaFoldDB" id="A0AAV3U516"/>
<dbReference type="Pfam" id="PF14534">
    <property type="entry name" value="DUF4440"/>
    <property type="match status" value="1"/>
</dbReference>
<dbReference type="InterPro" id="IPR027843">
    <property type="entry name" value="DUF4440"/>
</dbReference>
<evidence type="ECO:0000259" key="1">
    <source>
        <dbReference type="Pfam" id="PF14534"/>
    </source>
</evidence>
<gene>
    <name evidence="2" type="ORF">GCM10025791_30800</name>
</gene>
<name>A0AAV3U516_9ALTE</name>
<sequence length="126" mass="14006">MVQQVINAVEVATNQLDPHALGAMMADDVVIELNINMLGQQQVVSPNKDEYIEVLSQAWTHFEGYQYQRTETDIDLHEDRAVVRAKVRESMVINGQKVAGTSSEEVEIRLVGGEPKITHVVGFSSL</sequence>
<protein>
    <recommendedName>
        <fullName evidence="1">DUF4440 domain-containing protein</fullName>
    </recommendedName>
</protein>
<organism evidence="2 3">
    <name type="scientific">Halioxenophilus aromaticivorans</name>
    <dbReference type="NCBI Taxonomy" id="1306992"/>
    <lineage>
        <taxon>Bacteria</taxon>
        <taxon>Pseudomonadati</taxon>
        <taxon>Pseudomonadota</taxon>
        <taxon>Gammaproteobacteria</taxon>
        <taxon>Alteromonadales</taxon>
        <taxon>Alteromonadaceae</taxon>
        <taxon>Halioxenophilus</taxon>
    </lineage>
</organism>
<comment type="caution">
    <text evidence="2">The sequence shown here is derived from an EMBL/GenBank/DDBJ whole genome shotgun (WGS) entry which is preliminary data.</text>
</comment>
<dbReference type="EMBL" id="BAABLX010000028">
    <property type="protein sequence ID" value="GAA4948634.1"/>
    <property type="molecule type" value="Genomic_DNA"/>
</dbReference>
<proteinExistence type="predicted"/>
<dbReference type="Proteomes" id="UP001409585">
    <property type="component" value="Unassembled WGS sequence"/>
</dbReference>